<comment type="caution">
    <text evidence="14">The sequence shown here is derived from an EMBL/GenBank/DDBJ whole genome shotgun (WGS) entry which is preliminary data.</text>
</comment>
<evidence type="ECO:0000256" key="2">
    <source>
        <dbReference type="ARBA" id="ARBA00008276"/>
    </source>
</evidence>
<comment type="similarity">
    <text evidence="2 11">Belongs to the folylpolyglutamate synthase family.</text>
</comment>
<dbReference type="Pfam" id="PF02875">
    <property type="entry name" value="Mur_ligase_C"/>
    <property type="match status" value="1"/>
</dbReference>
<dbReference type="InterPro" id="IPR004101">
    <property type="entry name" value="Mur_ligase_C"/>
</dbReference>
<comment type="cofactor">
    <cofactor evidence="1">
        <name>Mg(2+)</name>
        <dbReference type="ChEBI" id="CHEBI:18420"/>
    </cofactor>
</comment>
<evidence type="ECO:0000259" key="12">
    <source>
        <dbReference type="Pfam" id="PF02875"/>
    </source>
</evidence>
<feature type="domain" description="Mur ligase central" evidence="13">
    <location>
        <begin position="51"/>
        <end position="267"/>
    </location>
</feature>
<dbReference type="SUPFAM" id="SSF53244">
    <property type="entry name" value="MurD-like peptide ligases, peptide-binding domain"/>
    <property type="match status" value="1"/>
</dbReference>
<protein>
    <recommendedName>
        <fullName evidence="3">tetrahydrofolate synthase</fullName>
        <ecNumber evidence="3">6.3.2.17</ecNumber>
    </recommendedName>
    <alternativeName>
        <fullName evidence="9">Tetrahydrofolylpolyglutamate synthase</fullName>
    </alternativeName>
</protein>
<dbReference type="FunFam" id="3.40.1190.10:FF:000011">
    <property type="entry name" value="Folylpolyglutamate synthase/dihydrofolate synthase"/>
    <property type="match status" value="1"/>
</dbReference>
<keyword evidence="6 11" id="KW-0547">Nucleotide-binding</keyword>
<evidence type="ECO:0000256" key="9">
    <source>
        <dbReference type="ARBA" id="ARBA00030592"/>
    </source>
</evidence>
<evidence type="ECO:0000256" key="7">
    <source>
        <dbReference type="ARBA" id="ARBA00022840"/>
    </source>
</evidence>
<evidence type="ECO:0000256" key="3">
    <source>
        <dbReference type="ARBA" id="ARBA00013025"/>
    </source>
</evidence>
<evidence type="ECO:0000259" key="13">
    <source>
        <dbReference type="Pfam" id="PF08245"/>
    </source>
</evidence>
<evidence type="ECO:0000313" key="14">
    <source>
        <dbReference type="EMBL" id="HGE99251.1"/>
    </source>
</evidence>
<dbReference type="GO" id="GO:0005737">
    <property type="term" value="C:cytoplasm"/>
    <property type="evidence" value="ECO:0007669"/>
    <property type="project" value="TreeGrafter"/>
</dbReference>
<dbReference type="GO" id="GO:0004326">
    <property type="term" value="F:tetrahydrofolylpolyglutamate synthase activity"/>
    <property type="evidence" value="ECO:0007669"/>
    <property type="project" value="UniProtKB-EC"/>
</dbReference>
<reference evidence="14" key="1">
    <citation type="journal article" date="2020" name="mSystems">
        <title>Genome- and Community-Level Interaction Insights into Carbon Utilization and Element Cycling Functions of Hydrothermarchaeota in Hydrothermal Sediment.</title>
        <authorList>
            <person name="Zhou Z."/>
            <person name="Liu Y."/>
            <person name="Xu W."/>
            <person name="Pan J."/>
            <person name="Luo Z.H."/>
            <person name="Li M."/>
        </authorList>
    </citation>
    <scope>NUCLEOTIDE SEQUENCE [LARGE SCALE GENOMIC DNA]</scope>
    <source>
        <strain evidence="14">SpSt-906</strain>
    </source>
</reference>
<evidence type="ECO:0000256" key="8">
    <source>
        <dbReference type="ARBA" id="ARBA00022842"/>
    </source>
</evidence>
<accession>A0A7C3YPX3</accession>
<name>A0A7C3YPX3_UNCW3</name>
<keyword evidence="8" id="KW-0460">Magnesium</keyword>
<dbReference type="InterPro" id="IPR013221">
    <property type="entry name" value="Mur_ligase_cen"/>
</dbReference>
<dbReference type="Gene3D" id="3.90.190.20">
    <property type="entry name" value="Mur ligase, C-terminal domain"/>
    <property type="match status" value="1"/>
</dbReference>
<dbReference type="PANTHER" id="PTHR11136:SF0">
    <property type="entry name" value="DIHYDROFOLATE SYNTHETASE-RELATED"/>
    <property type="match status" value="1"/>
</dbReference>
<dbReference type="Gene3D" id="3.40.1190.10">
    <property type="entry name" value="Mur-like, catalytic domain"/>
    <property type="match status" value="1"/>
</dbReference>
<evidence type="ECO:0000256" key="5">
    <source>
        <dbReference type="ARBA" id="ARBA00022723"/>
    </source>
</evidence>
<evidence type="ECO:0000256" key="4">
    <source>
        <dbReference type="ARBA" id="ARBA00022598"/>
    </source>
</evidence>
<dbReference type="InterPro" id="IPR018109">
    <property type="entry name" value="Folylpolyglutamate_synth_CS"/>
</dbReference>
<evidence type="ECO:0000256" key="10">
    <source>
        <dbReference type="ARBA" id="ARBA00047493"/>
    </source>
</evidence>
<dbReference type="Pfam" id="PF08245">
    <property type="entry name" value="Mur_ligase_M"/>
    <property type="match status" value="1"/>
</dbReference>
<evidence type="ECO:0000256" key="1">
    <source>
        <dbReference type="ARBA" id="ARBA00001946"/>
    </source>
</evidence>
<dbReference type="PANTHER" id="PTHR11136">
    <property type="entry name" value="FOLYLPOLYGLUTAMATE SYNTHASE-RELATED"/>
    <property type="match status" value="1"/>
</dbReference>
<dbReference type="GO" id="GO:0008841">
    <property type="term" value="F:dihydrofolate synthase activity"/>
    <property type="evidence" value="ECO:0007669"/>
    <property type="project" value="TreeGrafter"/>
</dbReference>
<gene>
    <name evidence="14" type="ORF">ENX07_04185</name>
</gene>
<keyword evidence="7 11" id="KW-0067">ATP-binding</keyword>
<dbReference type="EC" id="6.3.2.17" evidence="3"/>
<dbReference type="InterPro" id="IPR036565">
    <property type="entry name" value="Mur-like_cat_sf"/>
</dbReference>
<comment type="catalytic activity">
    <reaction evidence="10">
        <text>(6S)-5,6,7,8-tetrahydrofolyl-(gamma-L-Glu)(n) + L-glutamate + ATP = (6S)-5,6,7,8-tetrahydrofolyl-(gamma-L-Glu)(n+1) + ADP + phosphate + H(+)</text>
        <dbReference type="Rhea" id="RHEA:10580"/>
        <dbReference type="Rhea" id="RHEA-COMP:14738"/>
        <dbReference type="Rhea" id="RHEA-COMP:14740"/>
        <dbReference type="ChEBI" id="CHEBI:15378"/>
        <dbReference type="ChEBI" id="CHEBI:29985"/>
        <dbReference type="ChEBI" id="CHEBI:30616"/>
        <dbReference type="ChEBI" id="CHEBI:43474"/>
        <dbReference type="ChEBI" id="CHEBI:141005"/>
        <dbReference type="ChEBI" id="CHEBI:456216"/>
        <dbReference type="EC" id="6.3.2.17"/>
    </reaction>
</comment>
<dbReference type="InterPro" id="IPR001645">
    <property type="entry name" value="Folylpolyglutamate_synth"/>
</dbReference>
<evidence type="ECO:0000256" key="11">
    <source>
        <dbReference type="PIRNR" id="PIRNR001563"/>
    </source>
</evidence>
<keyword evidence="5" id="KW-0479">Metal-binding</keyword>
<dbReference type="GO" id="GO:0046872">
    <property type="term" value="F:metal ion binding"/>
    <property type="evidence" value="ECO:0007669"/>
    <property type="project" value="UniProtKB-KW"/>
</dbReference>
<dbReference type="EMBL" id="DTMQ01000027">
    <property type="protein sequence ID" value="HGE99251.1"/>
    <property type="molecule type" value="Genomic_DNA"/>
</dbReference>
<sequence>MNYWEVNKILYSLINYERDKAKYQEFKLEKFKNFLKEISHPEEKLSNVILIAGTKGKGSTATMLSNCLTACGIKTGLFTSPHLLSWRERIRINNQMIPTREFCEIFSNILPLIKEHKLTFFETLTAIAFLYFLREKTEWTVLEVGLGGRLDATNVVSPRIAIITRIGFDHTELLGETLTAIAREKAGIIHPNSTVVTFHQTPEVLAVIKKQAKENESKVVTENLIDRSSIRLNKFGSSFKMKGEEIPFFLPLLGAHQVENVELVLAALSEIKREEKRVSWEKVREGLKRVYIPARCELISSQPPIMIDCAHNPDSAFALKEVIEKILRKRALFVFGVARDKKVEEMLEILSPVGRYFFTQARHPRALPIEVLASYGKKLNLKFSAKKNVAQAIKTALANQGKEILVITGSFYVVGEALRFLKHHPAQ</sequence>
<dbReference type="SUPFAM" id="SSF53623">
    <property type="entry name" value="MurD-like peptide ligases, catalytic domain"/>
    <property type="match status" value="1"/>
</dbReference>
<feature type="domain" description="Mur ligase C-terminal" evidence="12">
    <location>
        <begin position="295"/>
        <end position="410"/>
    </location>
</feature>
<dbReference type="InterPro" id="IPR036615">
    <property type="entry name" value="Mur_ligase_C_dom_sf"/>
</dbReference>
<dbReference type="GO" id="GO:0005524">
    <property type="term" value="F:ATP binding"/>
    <property type="evidence" value="ECO:0007669"/>
    <property type="project" value="UniProtKB-KW"/>
</dbReference>
<evidence type="ECO:0000256" key="6">
    <source>
        <dbReference type="ARBA" id="ARBA00022741"/>
    </source>
</evidence>
<organism evidence="14">
    <name type="scientific">candidate division WOR-3 bacterium</name>
    <dbReference type="NCBI Taxonomy" id="2052148"/>
    <lineage>
        <taxon>Bacteria</taxon>
        <taxon>Bacteria division WOR-3</taxon>
    </lineage>
</organism>
<proteinExistence type="inferred from homology"/>
<keyword evidence="4 11" id="KW-0436">Ligase</keyword>
<dbReference type="PROSITE" id="PS01012">
    <property type="entry name" value="FOLYLPOLYGLU_SYNT_2"/>
    <property type="match status" value="1"/>
</dbReference>
<dbReference type="NCBIfam" id="TIGR01499">
    <property type="entry name" value="folC"/>
    <property type="match status" value="1"/>
</dbReference>
<dbReference type="PIRSF" id="PIRSF001563">
    <property type="entry name" value="Folylpolyglu_synth"/>
    <property type="match status" value="1"/>
</dbReference>
<dbReference type="AlphaFoldDB" id="A0A7C3YPX3"/>